<evidence type="ECO:0000313" key="1">
    <source>
        <dbReference type="EMBL" id="PTB38651.1"/>
    </source>
</evidence>
<accession>A0A2T3Z1G4</accession>
<dbReference type="Proteomes" id="UP000240493">
    <property type="component" value="Unassembled WGS sequence"/>
</dbReference>
<dbReference type="AlphaFoldDB" id="A0A2T3Z1G4"/>
<feature type="non-terminal residue" evidence="1">
    <location>
        <position position="1"/>
    </location>
</feature>
<evidence type="ECO:0000313" key="2">
    <source>
        <dbReference type="Proteomes" id="UP000240493"/>
    </source>
</evidence>
<protein>
    <submittedName>
        <fullName evidence="1">Uncharacterized protein</fullName>
    </submittedName>
</protein>
<reference evidence="1 2" key="1">
    <citation type="submission" date="2016-07" db="EMBL/GenBank/DDBJ databases">
        <title>Multiple horizontal gene transfer events from other fungi enriched the ability of initially mycotrophic Trichoderma (Ascomycota) to feed on dead plant biomass.</title>
        <authorList>
            <consortium name="DOE Joint Genome Institute"/>
            <person name="Aerts A."/>
            <person name="Atanasova L."/>
            <person name="Chenthamara K."/>
            <person name="Zhang J."/>
            <person name="Grujic M."/>
            <person name="Henrissat B."/>
            <person name="Kuo A."/>
            <person name="Salamov A."/>
            <person name="Lipzen A."/>
            <person name="Labutti K."/>
            <person name="Barry K."/>
            <person name="Miao Y."/>
            <person name="Rahimi M.J."/>
            <person name="Shen Q."/>
            <person name="Grigoriev I.V."/>
            <person name="Kubicek C.P."/>
            <person name="Druzhinina I.S."/>
        </authorList>
    </citation>
    <scope>NUCLEOTIDE SEQUENCE [LARGE SCALE GENOMIC DNA]</scope>
    <source>
        <strain evidence="1 2">CBS 433.97</strain>
    </source>
</reference>
<organism evidence="1 2">
    <name type="scientific">Trichoderma asperellum (strain ATCC 204424 / CBS 433.97 / NBRC 101777)</name>
    <dbReference type="NCBI Taxonomy" id="1042311"/>
    <lineage>
        <taxon>Eukaryota</taxon>
        <taxon>Fungi</taxon>
        <taxon>Dikarya</taxon>
        <taxon>Ascomycota</taxon>
        <taxon>Pezizomycotina</taxon>
        <taxon>Sordariomycetes</taxon>
        <taxon>Hypocreomycetidae</taxon>
        <taxon>Hypocreales</taxon>
        <taxon>Hypocreaceae</taxon>
        <taxon>Trichoderma</taxon>
    </lineage>
</organism>
<gene>
    <name evidence="1" type="ORF">M441DRAFT_446038</name>
</gene>
<keyword evidence="2" id="KW-1185">Reference proteome</keyword>
<proteinExistence type="predicted"/>
<dbReference type="OrthoDB" id="10638940at2759"/>
<name>A0A2T3Z1G4_TRIA4</name>
<dbReference type="EMBL" id="KZ679265">
    <property type="protein sequence ID" value="PTB38651.1"/>
    <property type="molecule type" value="Genomic_DNA"/>
</dbReference>
<sequence>AGKSLPRRSAQNSLGKLQWSNDGRSLVLDPDKMASRIIQMKNSSGKHLLYWPSKLFPKAGFPTGTGSAVVEAALPDLLQGILDAAQNARREANVVGGAAADFVNSCLKDAKIFLRITNQFRLSDQTRFLNKKYLSGLPEGAPFSTFFQDKPQVITKVDGVTPITAEEFSFVKYEVIDWDKTWLASQASTTPEQRDALELIVEAYGHSTAPKDVIAKIHQDVIGMQAFSTNLINSSDLQCRSPPKKREITSMEKRKLMHLVRRLPQDSVTMPCRLFMLHSGSYSGR</sequence>